<comment type="caution">
    <text evidence="2">Lacks conserved residue(s) required for the propagation of feature annotation.</text>
</comment>
<feature type="compositionally biased region" description="Acidic residues" evidence="3">
    <location>
        <begin position="1826"/>
        <end position="1835"/>
    </location>
</feature>
<feature type="region of interest" description="Disordered" evidence="3">
    <location>
        <begin position="93"/>
        <end position="145"/>
    </location>
</feature>
<comment type="caution">
    <text evidence="8">The sequence shown here is derived from an EMBL/GenBank/DDBJ whole genome shotgun (WGS) entry which is preliminary data.</text>
</comment>
<protein>
    <recommendedName>
        <fullName evidence="10">Neurexin-4</fullName>
    </recommendedName>
</protein>
<keyword evidence="9" id="KW-1185">Reference proteome</keyword>
<dbReference type="Gene3D" id="2.60.120.200">
    <property type="match status" value="6"/>
</dbReference>
<dbReference type="PROSITE" id="PS50025">
    <property type="entry name" value="LAM_G_DOMAIN"/>
    <property type="match status" value="6"/>
</dbReference>
<keyword evidence="1 2" id="KW-1015">Disulfide bond</keyword>
<feature type="domain" description="BPTI/Kunitz inhibitor" evidence="7">
    <location>
        <begin position="36"/>
        <end position="86"/>
    </location>
</feature>
<feature type="domain" description="EGF-like" evidence="6">
    <location>
        <begin position="1177"/>
        <end position="1214"/>
    </location>
</feature>
<evidence type="ECO:0000256" key="4">
    <source>
        <dbReference type="SAM" id="Phobius"/>
    </source>
</evidence>
<evidence type="ECO:0000259" key="6">
    <source>
        <dbReference type="PROSITE" id="PS50026"/>
    </source>
</evidence>
<feature type="compositionally biased region" description="Low complexity" evidence="3">
    <location>
        <begin position="1848"/>
        <end position="1857"/>
    </location>
</feature>
<feature type="region of interest" description="Disordered" evidence="3">
    <location>
        <begin position="1790"/>
        <end position="1811"/>
    </location>
</feature>
<dbReference type="Pfam" id="PF00014">
    <property type="entry name" value="Kunitz_BPTI"/>
    <property type="match status" value="1"/>
</dbReference>
<dbReference type="PANTHER" id="PTHR15036:SF49">
    <property type="entry name" value="AXOTACTIN"/>
    <property type="match status" value="1"/>
</dbReference>
<evidence type="ECO:0008006" key="10">
    <source>
        <dbReference type="Google" id="ProtNLM"/>
    </source>
</evidence>
<dbReference type="PROSITE" id="PS00280">
    <property type="entry name" value="BPTI_KUNITZ_1"/>
    <property type="match status" value="1"/>
</dbReference>
<dbReference type="InterPro" id="IPR020901">
    <property type="entry name" value="Prtase_inh_Kunz-CS"/>
</dbReference>
<dbReference type="Proteomes" id="UP001642540">
    <property type="component" value="Unassembled WGS sequence"/>
</dbReference>
<dbReference type="Gene3D" id="4.10.410.10">
    <property type="entry name" value="Pancreatic trypsin inhibitor Kunitz domain"/>
    <property type="match status" value="1"/>
</dbReference>
<dbReference type="Gene3D" id="2.60.120.1000">
    <property type="match status" value="1"/>
</dbReference>
<dbReference type="InterPro" id="IPR001791">
    <property type="entry name" value="Laminin_G"/>
</dbReference>
<dbReference type="InterPro" id="IPR000742">
    <property type="entry name" value="EGF"/>
</dbReference>
<organism evidence="8 9">
    <name type="scientific">Orchesella dallaii</name>
    <dbReference type="NCBI Taxonomy" id="48710"/>
    <lineage>
        <taxon>Eukaryota</taxon>
        <taxon>Metazoa</taxon>
        <taxon>Ecdysozoa</taxon>
        <taxon>Arthropoda</taxon>
        <taxon>Hexapoda</taxon>
        <taxon>Collembola</taxon>
        <taxon>Entomobryomorpha</taxon>
        <taxon>Entomobryoidea</taxon>
        <taxon>Orchesellidae</taxon>
        <taxon>Orchesellinae</taxon>
        <taxon>Orchesella</taxon>
    </lineage>
</organism>
<evidence type="ECO:0000256" key="1">
    <source>
        <dbReference type="ARBA" id="ARBA00023157"/>
    </source>
</evidence>
<accession>A0ABP1R7V2</accession>
<proteinExistence type="predicted"/>
<feature type="compositionally biased region" description="Low complexity" evidence="3">
    <location>
        <begin position="1929"/>
        <end position="1939"/>
    </location>
</feature>
<evidence type="ECO:0000259" key="7">
    <source>
        <dbReference type="PROSITE" id="PS50279"/>
    </source>
</evidence>
<dbReference type="SMART" id="SM00131">
    <property type="entry name" value="KU"/>
    <property type="match status" value="1"/>
</dbReference>
<dbReference type="SUPFAM" id="SSF49899">
    <property type="entry name" value="Concanavalin A-like lectins/glucanases"/>
    <property type="match status" value="6"/>
</dbReference>
<feature type="domain" description="Laminin G" evidence="5">
    <location>
        <begin position="386"/>
        <end position="574"/>
    </location>
</feature>
<reference evidence="8 9" key="1">
    <citation type="submission" date="2024-08" db="EMBL/GenBank/DDBJ databases">
        <authorList>
            <person name="Cucini C."/>
            <person name="Frati F."/>
        </authorList>
    </citation>
    <scope>NUCLEOTIDE SEQUENCE [LARGE SCALE GENOMIC DNA]</scope>
</reference>
<dbReference type="PROSITE" id="PS50026">
    <property type="entry name" value="EGF_3"/>
    <property type="match status" value="3"/>
</dbReference>
<dbReference type="Gene3D" id="2.10.25.10">
    <property type="entry name" value="Laminin"/>
    <property type="match status" value="3"/>
</dbReference>
<dbReference type="InterPro" id="IPR036880">
    <property type="entry name" value="Kunitz_BPTI_sf"/>
</dbReference>
<evidence type="ECO:0000313" key="8">
    <source>
        <dbReference type="EMBL" id="CAL8122088.1"/>
    </source>
</evidence>
<name>A0ABP1R7V2_9HEXA</name>
<feature type="region of interest" description="Disordered" evidence="3">
    <location>
        <begin position="1823"/>
        <end position="1944"/>
    </location>
</feature>
<keyword evidence="4" id="KW-0472">Membrane</keyword>
<dbReference type="SMART" id="SM00282">
    <property type="entry name" value="LamG"/>
    <property type="match status" value="6"/>
</dbReference>
<feature type="domain" description="Laminin G" evidence="5">
    <location>
        <begin position="1220"/>
        <end position="1425"/>
    </location>
</feature>
<dbReference type="PROSITE" id="PS50279">
    <property type="entry name" value="BPTI_KUNITZ_2"/>
    <property type="match status" value="1"/>
</dbReference>
<feature type="compositionally biased region" description="Acidic residues" evidence="3">
    <location>
        <begin position="94"/>
        <end position="112"/>
    </location>
</feature>
<evidence type="ECO:0000313" key="9">
    <source>
        <dbReference type="Proteomes" id="UP001642540"/>
    </source>
</evidence>
<feature type="domain" description="Laminin G" evidence="5">
    <location>
        <begin position="1468"/>
        <end position="1669"/>
    </location>
</feature>
<dbReference type="Pfam" id="PF00008">
    <property type="entry name" value="EGF"/>
    <property type="match status" value="1"/>
</dbReference>
<dbReference type="CDD" id="cd00054">
    <property type="entry name" value="EGF_CA"/>
    <property type="match status" value="2"/>
</dbReference>
<dbReference type="PROSITE" id="PS01186">
    <property type="entry name" value="EGF_2"/>
    <property type="match status" value="1"/>
</dbReference>
<keyword evidence="2" id="KW-0245">EGF-like domain</keyword>
<evidence type="ECO:0000256" key="2">
    <source>
        <dbReference type="PROSITE-ProRule" id="PRU00076"/>
    </source>
</evidence>
<sequence>MNELFGTRRRWISACSIVIVIWIFMGDSAHGRPSYCLKPAASGNCTDNLLKYFYLPAENTCKIFLWGGCTLNKNVFDDFKACMSACARRNATENGDDESLENDDDDDYEEETQGSLLPSSEAHEEGEGVPPPPPNPHLTLGVDGNATTFTLSSPSSFIQIGPEELTRYQIRNRRSISLEFKTRLPHALLAYHGITNRPQDINRYELYVMLDQGQVKIKHIFGDYSTTLMVGKGLNRDRWHKVQVTIDPGERKIIAAVDEDQTAQVLDGLREHYLYGVDNVELESIIFIGGLTSTVGLDISYLAKTFVGCVRNVRLETSPLKTTPLGGISPLVANQFKDVGEKCLSKCWEPTMKCSRDSKCINYYDHVECDCFTARFKGEKCKEPNIPQLTLFGYSYLTFTVFEWMDRVHSDDNRISMEFKTQLDDSVLFYASGEIPKHNHVAVSIINGSVYVDIDFGNDDPISRHLKGRVTDSRMHILTIIHQGKNVTIQLDNKIEQHVLTGPNFHLHINPDVYIGGGGPTLKNRKLTGLMSSNNFVGCLQEVYFNTKAILYELQQNNLQARHHGLTPPAFGQCLDQKTIPITIPFAKSGFRIPNPNADELSLRFAFKSDELYGTLAYSEIQTLKGQGFWELKYGVDSLIFEVQPDKTLADISAPKNLTIKFQKGKGQWHSVDLSYKSNGEVKLTTGPNTKTSVFLDLFQLSGFITLGTSSFKPHSGFKGCLRRIEIGGKLIDSRQIVGSDDQIGDIALDNCQFINPCHRPDVCEHGGICKVENDTVTCECGAIGYEGKRCHFAKYKRTCEELALLGYTNSGVHKIDIDGNGPYPPSHVKCKFENDVTGETKTIVEHNLANETDVWSVKDEDKTDFKLELTYREFSSEMLLSLISQSVQCSQHIKYDCSKARLGLYQYTWFKPADPKEDKVVSIGDASRGSCPCSTARNCVKGHHCNCDSMEDKWLSDEGYFTMPERLGITEMSFAVPKNLPKDAMSRITLGPLECVEANTQRYVVTFKTFGSYLEAPGWKSGDLAFSFRTTRSSAILLYQPLLHEKHSAFSVFLTNDNELTFQYVLGGSTPQSKTVRSENSLSNGEWQQVWIDFDLHEVRYQINKYQEMINLPDGQQFGPFEGTMYIAGAPENYLEKSEVKEGLIGCFRGLVMNGQVLDLYSYMKFHKADIIKDCSPSCDPNPCKNEAKCQENWGSFVCQCSNPFAHSGILCERDINVDGLTFLSQSSYIKRQSLDSQPDDPVKNILSSNIYLNIRTYDSEALVLYANDNLNNFVQLHVESETKVVFTWNEHSTIKRIALSLKKLNHGIPVQIAVIRNETHTVLHVNDHRQESEGGVMLLERYSEMPWDNPELEIFTPPRPFAPISPYYQLLLGGFDNYALKPVGSEASKHFPGMLGCLNGLQIGKEHIQMGGMANHEDVLEGCKMVCDATPCGHGGICLEDFTKRTYTCDCTSTSYYGQRCEEENAATLQGESFMRRRFSNTMEKVDDIEARFGFTTGESGNDTVLLTVQIPGQSYSLVFSLNTKGKLILKETQGSIVEGATIRQNFADGQRHSVYFKRNWEETIFIVDQEEIHVEGLSAEFTFLTTHTSALQTNVGEVFVGGVSDAVTELRHYQRFKGCFANIYVKVNNLEEIRPMDEYMGFVKKAEDVVIDVVPVENRDRIKQGCEPMHLITPKAREIQPDKNDWLHGLPKRKSLPVRKTDAPTKAGLSFDSLALILAIFFGILLISVAAYVYKVNKRYHLRKLYEDDEDDLYFTHRGQPSHYYGPTSTELKYVGYKKVNPDSVTGLLNNAAPPPIINQNNHSPVKPNVLTEEEDSKLIEEHDGDDEDDDTTSQNATGTNSEKSGGSSSSSISDNEAVDDKDDETMPEEDDDDEGDNGMVKKFSVIEEVTTDDDAEGGAPGEEETSKNPNQSEQSSPPPLPTTSPPESSTSLRPSGTMSPVFVNEHARVFETSPIAIIGGKRYQQMKRASKDSIISLD</sequence>
<dbReference type="PANTHER" id="PTHR15036">
    <property type="entry name" value="PIKACHURIN-LIKE PROTEIN"/>
    <property type="match status" value="1"/>
</dbReference>
<feature type="transmembrane region" description="Helical" evidence="4">
    <location>
        <begin position="1717"/>
        <end position="1737"/>
    </location>
</feature>
<feature type="domain" description="EGF-like" evidence="6">
    <location>
        <begin position="1426"/>
        <end position="1464"/>
    </location>
</feature>
<feature type="disulfide bond" evidence="2">
    <location>
        <begin position="1434"/>
        <end position="1451"/>
    </location>
</feature>
<dbReference type="InterPro" id="IPR013320">
    <property type="entry name" value="ConA-like_dom_sf"/>
</dbReference>
<feature type="compositionally biased region" description="Acidic residues" evidence="3">
    <location>
        <begin position="1860"/>
        <end position="1880"/>
    </location>
</feature>
<feature type="domain" description="EGF-like" evidence="6">
    <location>
        <begin position="754"/>
        <end position="792"/>
    </location>
</feature>
<feature type="compositionally biased region" description="Polar residues" evidence="3">
    <location>
        <begin position="1836"/>
        <end position="1847"/>
    </location>
</feature>
<dbReference type="InterPro" id="IPR002223">
    <property type="entry name" value="Kunitz_BPTI"/>
</dbReference>
<dbReference type="SUPFAM" id="SSF57362">
    <property type="entry name" value="BPTI-like"/>
    <property type="match status" value="1"/>
</dbReference>
<feature type="domain" description="Laminin G" evidence="5">
    <location>
        <begin position="147"/>
        <end position="343"/>
    </location>
</feature>
<dbReference type="SMART" id="SM00181">
    <property type="entry name" value="EGF"/>
    <property type="match status" value="4"/>
</dbReference>
<feature type="domain" description="Laminin G" evidence="5">
    <location>
        <begin position="1004"/>
        <end position="1176"/>
    </location>
</feature>
<dbReference type="EMBL" id="CAXLJM020000067">
    <property type="protein sequence ID" value="CAL8122088.1"/>
    <property type="molecule type" value="Genomic_DNA"/>
</dbReference>
<evidence type="ECO:0000256" key="3">
    <source>
        <dbReference type="SAM" id="MobiDB-lite"/>
    </source>
</evidence>
<keyword evidence="4" id="KW-0812">Transmembrane</keyword>
<gene>
    <name evidence="8" type="ORF">ODALV1_LOCUS19671</name>
</gene>
<keyword evidence="4" id="KW-1133">Transmembrane helix</keyword>
<dbReference type="CDD" id="cd00110">
    <property type="entry name" value="LamG"/>
    <property type="match status" value="3"/>
</dbReference>
<dbReference type="Pfam" id="PF02210">
    <property type="entry name" value="Laminin_G_2"/>
    <property type="match status" value="5"/>
</dbReference>
<feature type="domain" description="Laminin G" evidence="5">
    <location>
        <begin position="581"/>
        <end position="752"/>
    </location>
</feature>
<dbReference type="InterPro" id="IPR050372">
    <property type="entry name" value="Neurexin-related_CASP"/>
</dbReference>
<evidence type="ECO:0000259" key="5">
    <source>
        <dbReference type="PROSITE" id="PS50025"/>
    </source>
</evidence>